<dbReference type="EMBL" id="JAOWKW010000013">
    <property type="protein sequence ID" value="MCV2880021.1"/>
    <property type="molecule type" value="Genomic_DNA"/>
</dbReference>
<feature type="region of interest" description="Disordered" evidence="1">
    <location>
        <begin position="112"/>
        <end position="132"/>
    </location>
</feature>
<reference evidence="2 3" key="1">
    <citation type="submission" date="2022-10" db="EMBL/GenBank/DDBJ databases">
        <title>Sinirhodobacter sp. nov., isolated from ocean surface sediments.</title>
        <authorList>
            <person name="He W."/>
            <person name="Wang L."/>
            <person name="Zhang D.-F."/>
        </authorList>
    </citation>
    <scope>NUCLEOTIDE SEQUENCE [LARGE SCALE GENOMIC DNA]</scope>
    <source>
        <strain evidence="2 3">WL0115</strain>
    </source>
</reference>
<proteinExistence type="predicted"/>
<name>A0ABT3A211_9RHOB</name>
<sequence>MPDKPLERAELELLNVIAQLGDARGSVDRDSLSVEARGKGLEVGRPLVRLKEMGLVEEHEHRPFFLSRLFGAKVVMQLRLSAAAQALLAPAPQEEPVPAPHAAEPVDLPAEAPLEPAATPEPAPVEEVPPVEERPVAPVRAAPKAPKVSVSVFTEDLGGAPSDDATPLGTEVDPEVLAGMRELLEGFGMEMTMAGEALAADRMARGASVGEALTQVVMFAFAHAVRYDVQSEGEVQALGLNDYAIEVMREIEKLRDAGVIGEERFEEDMHHLWALVQGGEERLTRAEEMLLDPVGGAAPPALLPEDLRRAEEG</sequence>
<evidence type="ECO:0000256" key="1">
    <source>
        <dbReference type="SAM" id="MobiDB-lite"/>
    </source>
</evidence>
<accession>A0ABT3A211</accession>
<evidence type="ECO:0000313" key="3">
    <source>
        <dbReference type="Proteomes" id="UP001526166"/>
    </source>
</evidence>
<comment type="caution">
    <text evidence="2">The sequence shown here is derived from an EMBL/GenBank/DDBJ whole genome shotgun (WGS) entry which is preliminary data.</text>
</comment>
<dbReference type="Proteomes" id="UP001526166">
    <property type="component" value="Unassembled WGS sequence"/>
</dbReference>
<evidence type="ECO:0000313" key="2">
    <source>
        <dbReference type="EMBL" id="MCV2880021.1"/>
    </source>
</evidence>
<gene>
    <name evidence="2" type="ORF">OE699_14310</name>
</gene>
<dbReference type="RefSeq" id="WP_263848427.1">
    <property type="nucleotide sequence ID" value="NZ_JAOWKW010000013.1"/>
</dbReference>
<feature type="compositionally biased region" description="Low complexity" evidence="1">
    <location>
        <begin position="112"/>
        <end position="128"/>
    </location>
</feature>
<protein>
    <submittedName>
        <fullName evidence="2">Uncharacterized protein</fullName>
    </submittedName>
</protein>
<organism evidence="2 3">
    <name type="scientific">Sedimentimonas flavescens</name>
    <dbReference type="NCBI Taxonomy" id="2851012"/>
    <lineage>
        <taxon>Bacteria</taxon>
        <taxon>Pseudomonadati</taxon>
        <taxon>Pseudomonadota</taxon>
        <taxon>Alphaproteobacteria</taxon>
        <taxon>Rhodobacterales</taxon>
        <taxon>Rhodobacter group</taxon>
        <taxon>Sedimentimonas</taxon>
    </lineage>
</organism>
<keyword evidence="3" id="KW-1185">Reference proteome</keyword>